<dbReference type="AlphaFoldDB" id="A0A7W0C7N2"/>
<dbReference type="Gene3D" id="1.10.40.60">
    <property type="entry name" value="EpsJ-like"/>
    <property type="match status" value="2"/>
</dbReference>
<dbReference type="Gene3D" id="3.30.1300.30">
    <property type="entry name" value="GSPII I/J protein-like"/>
    <property type="match status" value="1"/>
</dbReference>
<comment type="caution">
    <text evidence="12">The sequence shown here is derived from an EMBL/GenBank/DDBJ whole genome shotgun (WGS) entry which is preliminary data.</text>
</comment>
<keyword evidence="3" id="KW-0813">Transport</keyword>
<comment type="similarity">
    <text evidence="2">Belongs to the GSP K family.</text>
</comment>
<sequence length="363" mass="40887">MNVLKANNHGIALLITLSIITVLIAVAFELNRQTGASLSRSGAGRDRQILQEKIESGVSLAMLILIRDKEQTEVDSVQEDWADPEKISGYLGRAGYDDDELQIEITDERARMQVNALVEFPAGREFDPVQQQLWLRFLELFLQQQDQPDTATAKEPLEPEMIINPIKDWIDSGDDDAITGLSGAESDHYIDQDPPYKCRNGPVRHLSELLRVRNITPERFFADDENAGLGDFLTVHGLTPAANNPQDFTYGGRININTAEIPVLAALLPTGLEFLAPEMAAFRKESSGGEYLYDLTDPTWYRQVPGMGEVEIDTSLVAVKSDLFRIRCKARHNQSSMAARVIVRREQKKSGKWKCRVLRWQYE</sequence>
<keyword evidence="5" id="KW-0997">Cell inner membrane</keyword>
<evidence type="ECO:0000256" key="9">
    <source>
        <dbReference type="ARBA" id="ARBA00023136"/>
    </source>
</evidence>
<name>A0A7W0C7N2_9BACT</name>
<keyword evidence="4" id="KW-1003">Cell membrane</keyword>
<feature type="domain" description="T2SS protein K first SAM-like" evidence="11">
    <location>
        <begin position="111"/>
        <end position="219"/>
    </location>
</feature>
<keyword evidence="9 10" id="KW-0472">Membrane</keyword>
<evidence type="ECO:0000256" key="6">
    <source>
        <dbReference type="ARBA" id="ARBA00022692"/>
    </source>
</evidence>
<dbReference type="Pfam" id="PF21687">
    <property type="entry name" value="T2SSK_1st"/>
    <property type="match status" value="1"/>
</dbReference>
<evidence type="ECO:0000256" key="4">
    <source>
        <dbReference type="ARBA" id="ARBA00022475"/>
    </source>
</evidence>
<evidence type="ECO:0000256" key="2">
    <source>
        <dbReference type="ARBA" id="ARBA00007246"/>
    </source>
</evidence>
<evidence type="ECO:0000256" key="3">
    <source>
        <dbReference type="ARBA" id="ARBA00022448"/>
    </source>
</evidence>
<evidence type="ECO:0000313" key="13">
    <source>
        <dbReference type="Proteomes" id="UP000525298"/>
    </source>
</evidence>
<evidence type="ECO:0000259" key="11">
    <source>
        <dbReference type="Pfam" id="PF21687"/>
    </source>
</evidence>
<dbReference type="GO" id="GO:0009306">
    <property type="term" value="P:protein secretion"/>
    <property type="evidence" value="ECO:0007669"/>
    <property type="project" value="InterPro"/>
</dbReference>
<protein>
    <submittedName>
        <fullName evidence="12">General secretion pathway protein K</fullName>
    </submittedName>
</protein>
<evidence type="ECO:0000256" key="7">
    <source>
        <dbReference type="ARBA" id="ARBA00022927"/>
    </source>
</evidence>
<dbReference type="PIRSF" id="PIRSF002786">
    <property type="entry name" value="XcpX"/>
    <property type="match status" value="1"/>
</dbReference>
<organism evidence="12 13">
    <name type="scientific">Desulfosalsimonas propionicica</name>
    <dbReference type="NCBI Taxonomy" id="332175"/>
    <lineage>
        <taxon>Bacteria</taxon>
        <taxon>Pseudomonadati</taxon>
        <taxon>Thermodesulfobacteriota</taxon>
        <taxon>Desulfobacteria</taxon>
        <taxon>Desulfobacterales</taxon>
        <taxon>Desulfosalsimonadaceae</taxon>
        <taxon>Desulfosalsimonas</taxon>
    </lineage>
</organism>
<evidence type="ECO:0000256" key="10">
    <source>
        <dbReference type="SAM" id="Phobius"/>
    </source>
</evidence>
<reference evidence="12 13" key="1">
    <citation type="submission" date="2020-07" db="EMBL/GenBank/DDBJ databases">
        <title>Genomic Encyclopedia of Type Strains, Phase IV (KMG-IV): sequencing the most valuable type-strain genomes for metagenomic binning, comparative biology and taxonomic classification.</title>
        <authorList>
            <person name="Goeker M."/>
        </authorList>
    </citation>
    <scope>NUCLEOTIDE SEQUENCE [LARGE SCALE GENOMIC DNA]</scope>
    <source>
        <strain evidence="12 13">DSM 17721</strain>
    </source>
</reference>
<dbReference type="EMBL" id="JACDUS010000002">
    <property type="protein sequence ID" value="MBA2880691.1"/>
    <property type="molecule type" value="Genomic_DNA"/>
</dbReference>
<dbReference type="InterPro" id="IPR049031">
    <property type="entry name" value="T2SSK_SAM-like_1st"/>
</dbReference>
<accession>A0A7W0C7N2</accession>
<dbReference type="Proteomes" id="UP000525298">
    <property type="component" value="Unassembled WGS sequence"/>
</dbReference>
<keyword evidence="7" id="KW-0653">Protein transport</keyword>
<evidence type="ECO:0000313" key="12">
    <source>
        <dbReference type="EMBL" id="MBA2880691.1"/>
    </source>
</evidence>
<dbReference type="PANTHER" id="PTHR38831">
    <property type="entry name" value="TYPE II SECRETION SYSTEM PROTEIN K"/>
    <property type="match status" value="1"/>
</dbReference>
<comment type="subcellular location">
    <subcellularLocation>
        <location evidence="1">Cell inner membrane</location>
    </subcellularLocation>
</comment>
<dbReference type="InterPro" id="IPR005628">
    <property type="entry name" value="GspK"/>
</dbReference>
<dbReference type="GO" id="GO:0005886">
    <property type="term" value="C:plasma membrane"/>
    <property type="evidence" value="ECO:0007669"/>
    <property type="project" value="UniProtKB-SubCell"/>
</dbReference>
<keyword evidence="6 10" id="KW-0812">Transmembrane</keyword>
<gene>
    <name evidence="12" type="ORF">HNR65_001009</name>
</gene>
<keyword evidence="8 10" id="KW-1133">Transmembrane helix</keyword>
<dbReference type="PANTHER" id="PTHR38831:SF1">
    <property type="entry name" value="TYPE II SECRETION SYSTEM PROTEIN K-RELATED"/>
    <property type="match status" value="1"/>
</dbReference>
<proteinExistence type="inferred from homology"/>
<evidence type="ECO:0000256" key="1">
    <source>
        <dbReference type="ARBA" id="ARBA00004533"/>
    </source>
</evidence>
<evidence type="ECO:0000256" key="8">
    <source>
        <dbReference type="ARBA" id="ARBA00022989"/>
    </source>
</evidence>
<evidence type="ECO:0000256" key="5">
    <source>
        <dbReference type="ARBA" id="ARBA00022519"/>
    </source>
</evidence>
<feature type="transmembrane region" description="Helical" evidence="10">
    <location>
        <begin position="12"/>
        <end position="30"/>
    </location>
</feature>
<dbReference type="SUPFAM" id="SSF158544">
    <property type="entry name" value="GspK insert domain-like"/>
    <property type="match status" value="1"/>
</dbReference>
<keyword evidence="13" id="KW-1185">Reference proteome</keyword>
<dbReference type="InterPro" id="IPR038072">
    <property type="entry name" value="GspK_central_sf"/>
</dbReference>